<dbReference type="GO" id="GO:0003723">
    <property type="term" value="F:RNA binding"/>
    <property type="evidence" value="ECO:0007669"/>
    <property type="project" value="InterPro"/>
</dbReference>
<dbReference type="InterPro" id="IPR051259">
    <property type="entry name" value="rRNA_Methyltransferase"/>
</dbReference>
<dbReference type="EMBL" id="MFKF01000144">
    <property type="protein sequence ID" value="OGG52307.1"/>
    <property type="molecule type" value="Genomic_DNA"/>
</dbReference>
<sequence>MASRITSLQNPLVKQIRSLSQRKYREREGLFFAEGIRAVEEAASAKARVTHVVFSPERLRSKRAMGTIRALEGRGAEVVEVSDRVFDALSDREEGQGIGVVVHIPERTLEDIPTGPEALVAVLVEPRDPGNIGSIVRAADCVGASGVVVAGTSADLYDPKCVRASVGSLFATPAVTVPDLETCLAWARRKLLRCVATSARAERSCFAWDMAGPLALVLGPERGGLDEEALRRCDAVVRIPMRGRASSLNLASAAAVLMYEAVRQREARPHPPPPNLSLP</sequence>
<dbReference type="Pfam" id="PF22435">
    <property type="entry name" value="MRM3-like_sub_bind"/>
    <property type="match status" value="1"/>
</dbReference>
<comment type="caution">
    <text evidence="5">The sequence shown here is derived from an EMBL/GenBank/DDBJ whole genome shotgun (WGS) entry which is preliminary data.</text>
</comment>
<organism evidence="5 6">
    <name type="scientific">Handelsmanbacteria sp. (strain RIFCSPLOWO2_12_FULL_64_10)</name>
    <dbReference type="NCBI Taxonomy" id="1817868"/>
    <lineage>
        <taxon>Bacteria</taxon>
        <taxon>Candidatus Handelsmaniibacteriota</taxon>
    </lineage>
</organism>
<evidence type="ECO:0000313" key="6">
    <source>
        <dbReference type="Proteomes" id="UP000178606"/>
    </source>
</evidence>
<proteinExistence type="inferred from homology"/>
<dbReference type="GO" id="GO:0006396">
    <property type="term" value="P:RNA processing"/>
    <property type="evidence" value="ECO:0007669"/>
    <property type="project" value="InterPro"/>
</dbReference>
<dbReference type="InterPro" id="IPR029026">
    <property type="entry name" value="tRNA_m1G_MTases_N"/>
</dbReference>
<dbReference type="PANTHER" id="PTHR43191:SF2">
    <property type="entry name" value="RRNA METHYLTRANSFERASE 3, MITOCHONDRIAL"/>
    <property type="match status" value="1"/>
</dbReference>
<dbReference type="GO" id="GO:0005737">
    <property type="term" value="C:cytoplasm"/>
    <property type="evidence" value="ECO:0007669"/>
    <property type="project" value="UniProtKB-ARBA"/>
</dbReference>
<dbReference type="InterPro" id="IPR013123">
    <property type="entry name" value="SpoU_subst-bd"/>
</dbReference>
<dbReference type="GO" id="GO:0008173">
    <property type="term" value="F:RNA methyltransferase activity"/>
    <property type="evidence" value="ECO:0007669"/>
    <property type="project" value="InterPro"/>
</dbReference>
<evidence type="ECO:0000256" key="3">
    <source>
        <dbReference type="ARBA" id="ARBA00022679"/>
    </source>
</evidence>
<evidence type="ECO:0000256" key="1">
    <source>
        <dbReference type="ARBA" id="ARBA00007228"/>
    </source>
</evidence>
<dbReference type="SUPFAM" id="SSF55315">
    <property type="entry name" value="L30e-like"/>
    <property type="match status" value="1"/>
</dbReference>
<keyword evidence="2" id="KW-0489">Methyltransferase</keyword>
<dbReference type="Gene3D" id="3.40.1280.10">
    <property type="match status" value="1"/>
</dbReference>
<gene>
    <name evidence="5" type="ORF">A3F84_05160</name>
</gene>
<accession>A0A1F6CT72</accession>
<dbReference type="Pfam" id="PF00588">
    <property type="entry name" value="SpoU_methylase"/>
    <property type="match status" value="1"/>
</dbReference>
<dbReference type="InterPro" id="IPR053888">
    <property type="entry name" value="MRM3-like_sub_bind"/>
</dbReference>
<dbReference type="AlphaFoldDB" id="A0A1F6CT72"/>
<dbReference type="SMART" id="SM00967">
    <property type="entry name" value="SpoU_sub_bind"/>
    <property type="match status" value="1"/>
</dbReference>
<evidence type="ECO:0000256" key="2">
    <source>
        <dbReference type="ARBA" id="ARBA00022603"/>
    </source>
</evidence>
<evidence type="ECO:0000313" key="5">
    <source>
        <dbReference type="EMBL" id="OGG52307.1"/>
    </source>
</evidence>
<dbReference type="Gene3D" id="3.30.1330.30">
    <property type="match status" value="1"/>
</dbReference>
<dbReference type="Proteomes" id="UP000178606">
    <property type="component" value="Unassembled WGS sequence"/>
</dbReference>
<dbReference type="SUPFAM" id="SSF75217">
    <property type="entry name" value="alpha/beta knot"/>
    <property type="match status" value="1"/>
</dbReference>
<protein>
    <recommendedName>
        <fullName evidence="4">RNA 2-O ribose methyltransferase substrate binding domain-containing protein</fullName>
    </recommendedName>
</protein>
<reference evidence="5 6" key="1">
    <citation type="journal article" date="2016" name="Nat. Commun.">
        <title>Thousands of microbial genomes shed light on interconnected biogeochemical processes in an aquifer system.</title>
        <authorList>
            <person name="Anantharaman K."/>
            <person name="Brown C.T."/>
            <person name="Hug L.A."/>
            <person name="Sharon I."/>
            <person name="Castelle C.J."/>
            <person name="Probst A.J."/>
            <person name="Thomas B.C."/>
            <person name="Singh A."/>
            <person name="Wilkins M.J."/>
            <person name="Karaoz U."/>
            <person name="Brodie E.L."/>
            <person name="Williams K.H."/>
            <person name="Hubbard S.S."/>
            <person name="Banfield J.F."/>
        </authorList>
    </citation>
    <scope>NUCLEOTIDE SEQUENCE [LARGE SCALE GENOMIC DNA]</scope>
    <source>
        <strain evidence="6">RIFCSPLOWO2_12_FULL_64_10</strain>
    </source>
</reference>
<comment type="similarity">
    <text evidence="1">Belongs to the class IV-like SAM-binding methyltransferase superfamily. RNA methyltransferase TrmH family.</text>
</comment>
<evidence type="ECO:0000259" key="4">
    <source>
        <dbReference type="SMART" id="SM00967"/>
    </source>
</evidence>
<dbReference type="InterPro" id="IPR001537">
    <property type="entry name" value="SpoU_MeTrfase"/>
</dbReference>
<dbReference type="GO" id="GO:0032259">
    <property type="term" value="P:methylation"/>
    <property type="evidence" value="ECO:0007669"/>
    <property type="project" value="UniProtKB-KW"/>
</dbReference>
<name>A0A1F6CT72_HANXR</name>
<dbReference type="PANTHER" id="PTHR43191">
    <property type="entry name" value="RRNA METHYLTRANSFERASE 3"/>
    <property type="match status" value="1"/>
</dbReference>
<dbReference type="InterPro" id="IPR029028">
    <property type="entry name" value="Alpha/beta_knot_MTases"/>
</dbReference>
<dbReference type="InterPro" id="IPR029064">
    <property type="entry name" value="Ribosomal_eL30-like_sf"/>
</dbReference>
<dbReference type="CDD" id="cd18095">
    <property type="entry name" value="SpoU-like_rRNA-MTase"/>
    <property type="match status" value="1"/>
</dbReference>
<keyword evidence="3" id="KW-0808">Transferase</keyword>
<feature type="domain" description="RNA 2-O ribose methyltransferase substrate binding" evidence="4">
    <location>
        <begin position="32"/>
        <end position="108"/>
    </location>
</feature>